<evidence type="ECO:0000256" key="1">
    <source>
        <dbReference type="SAM" id="MobiDB-lite"/>
    </source>
</evidence>
<accession>A0AAD3N6K2</accession>
<gene>
    <name evidence="2" type="ORF">AKAME5_001806400</name>
</gene>
<dbReference type="Proteomes" id="UP001279410">
    <property type="component" value="Unassembled WGS sequence"/>
</dbReference>
<organism evidence="2 3">
    <name type="scientific">Lates japonicus</name>
    <name type="common">Japanese lates</name>
    <dbReference type="NCBI Taxonomy" id="270547"/>
    <lineage>
        <taxon>Eukaryota</taxon>
        <taxon>Metazoa</taxon>
        <taxon>Chordata</taxon>
        <taxon>Craniata</taxon>
        <taxon>Vertebrata</taxon>
        <taxon>Euteleostomi</taxon>
        <taxon>Actinopterygii</taxon>
        <taxon>Neopterygii</taxon>
        <taxon>Teleostei</taxon>
        <taxon>Neoteleostei</taxon>
        <taxon>Acanthomorphata</taxon>
        <taxon>Carangaria</taxon>
        <taxon>Carangaria incertae sedis</taxon>
        <taxon>Centropomidae</taxon>
        <taxon>Lates</taxon>
    </lineage>
</organism>
<protein>
    <submittedName>
        <fullName evidence="2">Uncharacterized protein</fullName>
    </submittedName>
</protein>
<reference evidence="2" key="1">
    <citation type="submission" date="2022-08" db="EMBL/GenBank/DDBJ databases">
        <title>Genome sequencing of akame (Lates japonicus).</title>
        <authorList>
            <person name="Hashiguchi Y."/>
            <person name="Takahashi H."/>
        </authorList>
    </citation>
    <scope>NUCLEOTIDE SEQUENCE</scope>
    <source>
        <strain evidence="2">Kochi</strain>
    </source>
</reference>
<feature type="compositionally biased region" description="Basic and acidic residues" evidence="1">
    <location>
        <begin position="77"/>
        <end position="88"/>
    </location>
</feature>
<name>A0AAD3N6K2_LATJO</name>
<dbReference type="AlphaFoldDB" id="A0AAD3N6K2"/>
<feature type="region of interest" description="Disordered" evidence="1">
    <location>
        <begin position="1"/>
        <end position="117"/>
    </location>
</feature>
<proteinExistence type="predicted"/>
<evidence type="ECO:0000313" key="2">
    <source>
        <dbReference type="EMBL" id="GLD66683.1"/>
    </source>
</evidence>
<feature type="compositionally biased region" description="Polar residues" evidence="1">
    <location>
        <begin position="108"/>
        <end position="117"/>
    </location>
</feature>
<comment type="caution">
    <text evidence="2">The sequence shown here is derived from an EMBL/GenBank/DDBJ whole genome shotgun (WGS) entry which is preliminary data.</text>
</comment>
<feature type="compositionally biased region" description="Acidic residues" evidence="1">
    <location>
        <begin position="34"/>
        <end position="45"/>
    </location>
</feature>
<evidence type="ECO:0000313" key="3">
    <source>
        <dbReference type="Proteomes" id="UP001279410"/>
    </source>
</evidence>
<dbReference type="EMBL" id="BRZM01000096">
    <property type="protein sequence ID" value="GLD66683.1"/>
    <property type="molecule type" value="Genomic_DNA"/>
</dbReference>
<keyword evidence="3" id="KW-1185">Reference proteome</keyword>
<sequence length="117" mass="13532">MRSQPTVHHHTEPRSQTEQRLNVRACEFHPAGSEDMDTQDQEENAPQDRMGEDVTVENKHQAEQGPDRLQGDMEAEKDEHQAEVEAVRRSQRSAQPRQIFTYGMRWDSQLTSSGMQE</sequence>
<feature type="compositionally biased region" description="Basic and acidic residues" evidence="1">
    <location>
        <begin position="49"/>
        <end position="71"/>
    </location>
</feature>